<feature type="compositionally biased region" description="Basic and acidic residues" evidence="20">
    <location>
        <begin position="859"/>
        <end position="874"/>
    </location>
</feature>
<dbReference type="GO" id="GO:0016024">
    <property type="term" value="P:CDP-diacylglycerol biosynthetic process"/>
    <property type="evidence" value="ECO:0007669"/>
    <property type="project" value="UniProtKB-UniPathway"/>
</dbReference>
<evidence type="ECO:0000313" key="23">
    <source>
        <dbReference type="Proteomes" id="UP000053240"/>
    </source>
</evidence>
<keyword evidence="10" id="KW-0548">Nucleotidyltransferase</keyword>
<feature type="compositionally biased region" description="Basic and acidic residues" evidence="20">
    <location>
        <begin position="348"/>
        <end position="378"/>
    </location>
</feature>
<feature type="compositionally biased region" description="Basic and acidic residues" evidence="20">
    <location>
        <begin position="420"/>
        <end position="441"/>
    </location>
</feature>
<evidence type="ECO:0000256" key="6">
    <source>
        <dbReference type="ARBA" id="ARBA00012487"/>
    </source>
</evidence>
<feature type="compositionally biased region" description="Basic and acidic residues" evidence="20">
    <location>
        <begin position="884"/>
        <end position="893"/>
    </location>
</feature>
<keyword evidence="11" id="KW-0999">Mitochondrion inner membrane</keyword>
<evidence type="ECO:0000259" key="21">
    <source>
        <dbReference type="Pfam" id="PF12572"/>
    </source>
</evidence>
<evidence type="ECO:0000256" key="14">
    <source>
        <dbReference type="ARBA" id="ARBA00023128"/>
    </source>
</evidence>
<evidence type="ECO:0000256" key="18">
    <source>
        <dbReference type="ARBA" id="ARBA00029893"/>
    </source>
</evidence>
<comment type="similarity">
    <text evidence="5">Belongs to the TAM41 family.</text>
</comment>
<feature type="compositionally biased region" description="Basic residues" evidence="20">
    <location>
        <begin position="406"/>
        <end position="419"/>
    </location>
</feature>
<proteinExistence type="inferred from homology"/>
<feature type="region of interest" description="Disordered" evidence="20">
    <location>
        <begin position="398"/>
        <end position="542"/>
    </location>
</feature>
<feature type="compositionally biased region" description="Basic and acidic residues" evidence="20">
    <location>
        <begin position="449"/>
        <end position="461"/>
    </location>
</feature>
<keyword evidence="12" id="KW-0460">Magnesium</keyword>
<dbReference type="InterPro" id="IPR015222">
    <property type="entry name" value="Tam41"/>
</dbReference>
<feature type="compositionally biased region" description="Basic and acidic residues" evidence="20">
    <location>
        <begin position="817"/>
        <end position="827"/>
    </location>
</feature>
<feature type="region of interest" description="Disordered" evidence="20">
    <location>
        <begin position="330"/>
        <end position="378"/>
    </location>
</feature>
<keyword evidence="9" id="KW-0808">Transferase</keyword>
<dbReference type="Proteomes" id="UP000053240">
    <property type="component" value="Unassembled WGS sequence"/>
</dbReference>
<evidence type="ECO:0000256" key="16">
    <source>
        <dbReference type="ARBA" id="ARBA00023209"/>
    </source>
</evidence>
<keyword evidence="23" id="KW-1185">Reference proteome</keyword>
<feature type="domain" description="DUF3752" evidence="21">
    <location>
        <begin position="812"/>
        <end position="946"/>
    </location>
</feature>
<keyword evidence="15" id="KW-0472">Membrane</keyword>
<feature type="compositionally biased region" description="Basic and acidic residues" evidence="20">
    <location>
        <begin position="835"/>
        <end position="850"/>
    </location>
</feature>
<feature type="region of interest" description="Disordered" evidence="20">
    <location>
        <begin position="817"/>
        <end position="953"/>
    </location>
</feature>
<dbReference type="GO" id="GO:0032049">
    <property type="term" value="P:cardiolipin biosynthetic process"/>
    <property type="evidence" value="ECO:0007669"/>
    <property type="project" value="InterPro"/>
</dbReference>
<organism evidence="22 23">
    <name type="scientific">Papilio machaon</name>
    <name type="common">Old World swallowtail butterfly</name>
    <dbReference type="NCBI Taxonomy" id="76193"/>
    <lineage>
        <taxon>Eukaryota</taxon>
        <taxon>Metazoa</taxon>
        <taxon>Ecdysozoa</taxon>
        <taxon>Arthropoda</taxon>
        <taxon>Hexapoda</taxon>
        <taxon>Insecta</taxon>
        <taxon>Pterygota</taxon>
        <taxon>Neoptera</taxon>
        <taxon>Endopterygota</taxon>
        <taxon>Lepidoptera</taxon>
        <taxon>Glossata</taxon>
        <taxon>Ditrysia</taxon>
        <taxon>Papilionoidea</taxon>
        <taxon>Papilionidae</taxon>
        <taxon>Papilioninae</taxon>
        <taxon>Papilio</taxon>
    </lineage>
</organism>
<keyword evidence="16" id="KW-0594">Phospholipid biosynthesis</keyword>
<comment type="pathway">
    <text evidence="4">Lipid metabolism.</text>
</comment>
<evidence type="ECO:0000256" key="12">
    <source>
        <dbReference type="ARBA" id="ARBA00022842"/>
    </source>
</evidence>
<reference evidence="22 23" key="1">
    <citation type="journal article" date="2015" name="Nat. Commun.">
        <title>Outbred genome sequencing and CRISPR/Cas9 gene editing in butterflies.</title>
        <authorList>
            <person name="Li X."/>
            <person name="Fan D."/>
            <person name="Zhang W."/>
            <person name="Liu G."/>
            <person name="Zhang L."/>
            <person name="Zhao L."/>
            <person name="Fang X."/>
            <person name="Chen L."/>
            <person name="Dong Y."/>
            <person name="Chen Y."/>
            <person name="Ding Y."/>
            <person name="Zhao R."/>
            <person name="Feng M."/>
            <person name="Zhu Y."/>
            <person name="Feng Y."/>
            <person name="Jiang X."/>
            <person name="Zhu D."/>
            <person name="Xiang H."/>
            <person name="Feng X."/>
            <person name="Li S."/>
            <person name="Wang J."/>
            <person name="Zhang G."/>
            <person name="Kronforst M.R."/>
            <person name="Wang W."/>
        </authorList>
    </citation>
    <scope>NUCLEOTIDE SEQUENCE [LARGE SCALE GENOMIC DNA]</scope>
    <source>
        <strain evidence="22">Ya'a_city_454_Pm</strain>
        <tissue evidence="22">Whole body</tissue>
    </source>
</reference>
<protein>
    <recommendedName>
        <fullName evidence="7">Phosphatidate cytidylyltransferase, mitochondrial</fullName>
        <ecNumber evidence="6">2.7.7.41</ecNumber>
    </recommendedName>
    <alternativeName>
        <fullName evidence="18">CDP-diacylglycerol synthase</fullName>
    </alternativeName>
    <alternativeName>
        <fullName evidence="19">Mitochondrial translocator assembly and maintenance protein 41 homolog</fullName>
    </alternativeName>
</protein>
<evidence type="ECO:0000256" key="5">
    <source>
        <dbReference type="ARBA" id="ARBA00005458"/>
    </source>
</evidence>
<dbReference type="Pfam" id="PF12572">
    <property type="entry name" value="DUF3752"/>
    <property type="match status" value="1"/>
</dbReference>
<keyword evidence="17" id="KW-1208">Phospholipid metabolism</keyword>
<dbReference type="GO" id="GO:0005743">
    <property type="term" value="C:mitochondrial inner membrane"/>
    <property type="evidence" value="ECO:0007669"/>
    <property type="project" value="UniProtKB-SubCell"/>
</dbReference>
<dbReference type="InParanoid" id="A0A194RCR2"/>
<evidence type="ECO:0000256" key="2">
    <source>
        <dbReference type="ARBA" id="ARBA00004443"/>
    </source>
</evidence>
<feature type="compositionally biased region" description="Basic and acidic residues" evidence="20">
    <location>
        <begin position="903"/>
        <end position="953"/>
    </location>
</feature>
<feature type="compositionally biased region" description="Basic residues" evidence="20">
    <location>
        <begin position="582"/>
        <end position="597"/>
    </location>
</feature>
<dbReference type="InterPro" id="IPR022226">
    <property type="entry name" value="DUF3752"/>
</dbReference>
<evidence type="ECO:0000256" key="10">
    <source>
        <dbReference type="ARBA" id="ARBA00022695"/>
    </source>
</evidence>
<dbReference type="GO" id="GO:0004605">
    <property type="term" value="F:phosphatidate cytidylyltransferase activity"/>
    <property type="evidence" value="ECO:0007669"/>
    <property type="project" value="UniProtKB-EC"/>
</dbReference>
<feature type="compositionally biased region" description="Low complexity" evidence="20">
    <location>
        <begin position="607"/>
        <end position="618"/>
    </location>
</feature>
<evidence type="ECO:0000256" key="20">
    <source>
        <dbReference type="SAM" id="MobiDB-lite"/>
    </source>
</evidence>
<dbReference type="AlphaFoldDB" id="A0A194RCR2"/>
<evidence type="ECO:0000256" key="9">
    <source>
        <dbReference type="ARBA" id="ARBA00022679"/>
    </source>
</evidence>
<gene>
    <name evidence="22" type="ORF">RR48_10880</name>
</gene>
<dbReference type="UniPathway" id="UPA00557">
    <property type="reaction ID" value="UER00614"/>
</dbReference>
<dbReference type="EC" id="2.7.7.41" evidence="6"/>
<evidence type="ECO:0000256" key="1">
    <source>
        <dbReference type="ARBA" id="ARBA00001946"/>
    </source>
</evidence>
<dbReference type="Pfam" id="PF09139">
    <property type="entry name" value="Tam41_Mmp37"/>
    <property type="match status" value="1"/>
</dbReference>
<dbReference type="PANTHER" id="PTHR13619">
    <property type="entry name" value="PHOSPHATIDATE CYTIDYLYLTRANSFERASE, MITOCHONDRIAL"/>
    <property type="match status" value="1"/>
</dbReference>
<evidence type="ECO:0000256" key="7">
    <source>
        <dbReference type="ARBA" id="ARBA00018337"/>
    </source>
</evidence>
<name>A0A194RCR2_PAPMA</name>
<feature type="compositionally biased region" description="Basic and acidic residues" evidence="20">
    <location>
        <begin position="727"/>
        <end position="744"/>
    </location>
</feature>
<comment type="pathway">
    <text evidence="3">Phospholipid metabolism; CDP-diacylglycerol biosynthesis; CDP-diacylglycerol from sn-glycerol 3-phosphate: step 3/3.</text>
</comment>
<feature type="compositionally biased region" description="Basic and acidic residues" evidence="20">
    <location>
        <begin position="471"/>
        <end position="489"/>
    </location>
</feature>
<evidence type="ECO:0000256" key="13">
    <source>
        <dbReference type="ARBA" id="ARBA00023098"/>
    </source>
</evidence>
<feature type="compositionally biased region" description="Polar residues" evidence="20">
    <location>
        <begin position="619"/>
        <end position="637"/>
    </location>
</feature>
<evidence type="ECO:0000256" key="4">
    <source>
        <dbReference type="ARBA" id="ARBA00005189"/>
    </source>
</evidence>
<feature type="region of interest" description="Disordered" evidence="20">
    <location>
        <begin position="554"/>
        <end position="759"/>
    </location>
</feature>
<keyword evidence="14" id="KW-0496">Mitochondrion</keyword>
<sequence>MTSSITKAVGIVKDVSPLYYRILSKFPQNFTFCFAYGSAVKPQIGNQKKHNMIDLIYCVENSYRWHGANIEMNPSHYSALRFLGKGFIARFQENWGAKVYFNTLVEMKEEDVTIKYGVVSQKDLIADLLDWNDLYLAGRLHKPVEIIKQTNSSQLQNALQSNLRSAVHTALLILPETFTEYDFYFAISNLSYAGDFRMTFGENKNKVRNIVQPQLLNFRELYRPILQQFHVYVDFATNDLQCHQDIHPETKLHHLMQLPMVPQQRIVKFWNHGGLQQDMEDVLRAVAYDIDCPVILRQILKDIVWQSSVRQSLKGIPTAGFLKSIRTKMLSDESSSDSETGRFKCKTKTQDEAGQHSKSRDSSFHTRDSRGSGRNRRNEIERYHREFERRRDDRRDVFESRERDRHRYSRHSPVRRRRSVERSRHREDSQERRRYDRDSRERFKHNRSRSRDRMRRSESKTHRSPNHVKSKKEIIDSDIIEKKPDKFETNEFDDISSSSEIKSKRSEVFKPDLQDPAREKIKSPVIVDIHGDSDSSVGEKPASYYNMIPAIVKEKSEESSEIDSSDDEKLRAKLLSLEKQVNKTKKRKHRKKHKKKGSRSDKEKSQESTASVEVSSTTDIQDNTTSNKISSSETAEVTSTQKSGQKESSEEGEILSDDESQSPKIDPTDLRHKLKRSTLQSGVCGPALPPHLEKRCEKSASPGTEGPALPPHLSKKPRHLGPSIPQDMRKVLEEKSQEITHFESSDEDVSIVGPLPVGAEDKWTNAHKSLEERALDMKIKKLDGHTLNKVDVKSREQWMLELPEGKTKYLGLEARSFRAKEGPDMSDRSSWTDTPEDKARKASGRMKEEDAAAVLQQEVRQKQIASRDDEQEKAIKKHKKKHKRDESLLEMHQKKIKKKKKKDDKEDEKPERRPFSRDVDLQVNRFDEAQKRSIIKKAQELDSRFSRGEAKYL</sequence>
<keyword evidence="8" id="KW-0444">Lipid biosynthesis</keyword>
<keyword evidence="13" id="KW-0443">Lipid metabolism</keyword>
<accession>A0A194RCR2</accession>
<dbReference type="PANTHER" id="PTHR13619:SF0">
    <property type="entry name" value="PHOSPHATIDATE CYTIDYLYLTRANSFERASE, MITOCHONDRIAL"/>
    <property type="match status" value="1"/>
</dbReference>
<evidence type="ECO:0000256" key="11">
    <source>
        <dbReference type="ARBA" id="ARBA00022792"/>
    </source>
</evidence>
<dbReference type="EMBL" id="KQ460615">
    <property type="protein sequence ID" value="KPJ13696.1"/>
    <property type="molecule type" value="Genomic_DNA"/>
</dbReference>
<evidence type="ECO:0000256" key="15">
    <source>
        <dbReference type="ARBA" id="ARBA00023136"/>
    </source>
</evidence>
<evidence type="ECO:0000256" key="3">
    <source>
        <dbReference type="ARBA" id="ARBA00005119"/>
    </source>
</evidence>
<dbReference type="STRING" id="76193.A0A194RCR2"/>
<comment type="cofactor">
    <cofactor evidence="1">
        <name>Mg(2+)</name>
        <dbReference type="ChEBI" id="CHEBI:18420"/>
    </cofactor>
</comment>
<evidence type="ECO:0000313" key="22">
    <source>
        <dbReference type="EMBL" id="KPJ13696.1"/>
    </source>
</evidence>
<evidence type="ECO:0000256" key="8">
    <source>
        <dbReference type="ARBA" id="ARBA00022516"/>
    </source>
</evidence>
<evidence type="ECO:0000256" key="17">
    <source>
        <dbReference type="ARBA" id="ARBA00023264"/>
    </source>
</evidence>
<feature type="compositionally biased region" description="Acidic residues" evidence="20">
    <location>
        <begin position="650"/>
        <end position="660"/>
    </location>
</feature>
<evidence type="ECO:0000256" key="19">
    <source>
        <dbReference type="ARBA" id="ARBA00031502"/>
    </source>
</evidence>
<feature type="compositionally biased region" description="Basic and acidic residues" evidence="20">
    <location>
        <begin position="501"/>
        <end position="522"/>
    </location>
</feature>
<comment type="subcellular location">
    <subcellularLocation>
        <location evidence="2">Mitochondrion inner membrane</location>
        <topology evidence="2">Peripheral membrane protein</topology>
        <orientation evidence="2">Matrix side</orientation>
    </subcellularLocation>
</comment>